<feature type="transmembrane region" description="Helical" evidence="7">
    <location>
        <begin position="33"/>
        <end position="53"/>
    </location>
</feature>
<feature type="binding site" evidence="4">
    <location>
        <position position="955"/>
    </location>
    <ligand>
        <name>Mg(2+)</name>
        <dbReference type="ChEBI" id="CHEBI:18420"/>
        <label>1</label>
    </ligand>
</feature>
<dbReference type="Proteomes" id="UP000186817">
    <property type="component" value="Unassembled WGS sequence"/>
</dbReference>
<keyword evidence="3" id="KW-0862">Zinc</keyword>
<dbReference type="SUPFAM" id="SSF101478">
    <property type="entry name" value="ADP-ribosylglycohydrolase"/>
    <property type="match status" value="2"/>
</dbReference>
<dbReference type="EMBL" id="LSRX01000947">
    <property type="protein sequence ID" value="OLP85941.1"/>
    <property type="molecule type" value="Genomic_DNA"/>
</dbReference>
<feature type="binding site" evidence="4">
    <location>
        <position position="630"/>
    </location>
    <ligand>
        <name>Mg(2+)</name>
        <dbReference type="ChEBI" id="CHEBI:18420"/>
        <label>1</label>
    </ligand>
</feature>
<evidence type="ECO:0000256" key="6">
    <source>
        <dbReference type="SAM" id="Coils"/>
    </source>
</evidence>
<feature type="binding site" evidence="4">
    <location>
        <position position="954"/>
    </location>
    <ligand>
        <name>Mg(2+)</name>
        <dbReference type="ChEBI" id="CHEBI:18420"/>
        <label>1</label>
    </ligand>
</feature>
<proteinExistence type="predicted"/>
<dbReference type="InterPro" id="IPR005502">
    <property type="entry name" value="Ribosyl_crysJ1"/>
</dbReference>
<dbReference type="SUPFAM" id="SSF90209">
    <property type="entry name" value="Ran binding protein zinc finger-like"/>
    <property type="match status" value="1"/>
</dbReference>
<accession>A0A1Q9CSQ1</accession>
<dbReference type="OrthoDB" id="428454at2759"/>
<keyword evidence="7" id="KW-1133">Transmembrane helix</keyword>
<dbReference type="InterPro" id="IPR001876">
    <property type="entry name" value="Znf_RanBP2"/>
</dbReference>
<keyword evidence="6" id="KW-0175">Coiled coil</keyword>
<dbReference type="Gene3D" id="1.10.4080.10">
    <property type="entry name" value="ADP-ribosylation/Crystallin J1"/>
    <property type="match status" value="1"/>
</dbReference>
<dbReference type="PROSITE" id="PS50199">
    <property type="entry name" value="ZF_RANBP2_2"/>
    <property type="match status" value="1"/>
</dbReference>
<keyword evidence="7" id="KW-0472">Membrane</keyword>
<comment type="caution">
    <text evidence="9">The sequence shown here is derived from an EMBL/GenBank/DDBJ whole genome shotgun (WGS) entry which is preliminary data.</text>
</comment>
<dbReference type="AlphaFoldDB" id="A0A1Q9CSQ1"/>
<dbReference type="PROSITE" id="PS01358">
    <property type="entry name" value="ZF_RANBP2_1"/>
    <property type="match status" value="1"/>
</dbReference>
<dbReference type="PANTHER" id="PTHR16222">
    <property type="entry name" value="ADP-RIBOSYLGLYCOHYDROLASE"/>
    <property type="match status" value="1"/>
</dbReference>
<gene>
    <name evidence="9" type="ORF">AK812_SmicGene33018</name>
</gene>
<dbReference type="SMART" id="SM00547">
    <property type="entry name" value="ZnF_RBZ"/>
    <property type="match status" value="1"/>
</dbReference>
<dbReference type="InterPro" id="IPR036705">
    <property type="entry name" value="Ribosyl_crysJ1_sf"/>
</dbReference>
<keyword evidence="10" id="KW-1185">Reference proteome</keyword>
<dbReference type="Pfam" id="PF03747">
    <property type="entry name" value="ADP_ribosyl_GH"/>
    <property type="match status" value="1"/>
</dbReference>
<keyword evidence="1 4" id="KW-0479">Metal-binding</keyword>
<protein>
    <recommendedName>
        <fullName evidence="8">RanBP2-type domain-containing protein</fullName>
    </recommendedName>
</protein>
<dbReference type="GO" id="GO:0008270">
    <property type="term" value="F:zinc ion binding"/>
    <property type="evidence" value="ECO:0007669"/>
    <property type="project" value="UniProtKB-KW"/>
</dbReference>
<evidence type="ECO:0000313" key="9">
    <source>
        <dbReference type="EMBL" id="OLP85941.1"/>
    </source>
</evidence>
<dbReference type="Gene3D" id="2.30.30.380">
    <property type="entry name" value="Zn-finger domain of Sec23/24"/>
    <property type="match status" value="1"/>
</dbReference>
<evidence type="ECO:0000259" key="8">
    <source>
        <dbReference type="PROSITE" id="PS50199"/>
    </source>
</evidence>
<evidence type="ECO:0000256" key="1">
    <source>
        <dbReference type="ARBA" id="ARBA00022723"/>
    </source>
</evidence>
<evidence type="ECO:0000256" key="4">
    <source>
        <dbReference type="PIRSR" id="PIRSR605502-1"/>
    </source>
</evidence>
<feature type="binding site" evidence="4">
    <location>
        <position position="631"/>
    </location>
    <ligand>
        <name>Mg(2+)</name>
        <dbReference type="ChEBI" id="CHEBI:18420"/>
        <label>1</label>
    </ligand>
</feature>
<reference evidence="9 10" key="1">
    <citation type="submission" date="2016-02" db="EMBL/GenBank/DDBJ databases">
        <title>Genome analysis of coral dinoflagellate symbionts highlights evolutionary adaptations to a symbiotic lifestyle.</title>
        <authorList>
            <person name="Aranda M."/>
            <person name="Li Y."/>
            <person name="Liew Y.J."/>
            <person name="Baumgarten S."/>
            <person name="Simakov O."/>
            <person name="Wilson M."/>
            <person name="Piel J."/>
            <person name="Ashoor H."/>
            <person name="Bougouffa S."/>
            <person name="Bajic V.B."/>
            <person name="Ryu T."/>
            <person name="Ravasi T."/>
            <person name="Bayer T."/>
            <person name="Micklem G."/>
            <person name="Kim H."/>
            <person name="Bhak J."/>
            <person name="Lajeunesse T.C."/>
            <person name="Voolstra C.R."/>
        </authorList>
    </citation>
    <scope>NUCLEOTIDE SEQUENCE [LARGE SCALE GENOMIC DNA]</scope>
    <source>
        <strain evidence="9 10">CCMP2467</strain>
    </source>
</reference>
<feature type="binding site" evidence="4">
    <location>
        <position position="952"/>
    </location>
    <ligand>
        <name>Mg(2+)</name>
        <dbReference type="ChEBI" id="CHEBI:18420"/>
        <label>1</label>
    </ligand>
</feature>
<keyword evidence="2 5" id="KW-0863">Zinc-finger</keyword>
<feature type="domain" description="RanBP2-type" evidence="8">
    <location>
        <begin position="831"/>
        <end position="860"/>
    </location>
</feature>
<evidence type="ECO:0000256" key="7">
    <source>
        <dbReference type="SAM" id="Phobius"/>
    </source>
</evidence>
<evidence type="ECO:0000256" key="2">
    <source>
        <dbReference type="ARBA" id="ARBA00022771"/>
    </source>
</evidence>
<name>A0A1Q9CSQ1_SYMMI</name>
<sequence>MKVVIAVVAVAIVIVVVAVELVVVVVVFVDLVVFAVAAAGVVVVVAAVAEVVVDAPAPVVVAQKKGTDWGDGKTADAYWSGGKIWRDQVSQQQREEAAATQAALEQENRQLRRTLADREDELVMVASKVEQKWLGIEDMQMVMNEIGSRKPEQSLCQQFPMNTCGGELALPADARRLAAEAAEGGPDNGASLEEAVVRDIRKGLRRGVAEMRRSLTAAVDRLARRMIEDGITTSTAKDLYESQAHFVQADDNSYGEGVQPRINLVLRGRSVPSAAQREFGQPVSSACDSFANNEKGLTEATGTTTGYKGVGWKSVFRVTDEPHVFYLPLSDPSKSVPSIRTEMQTIQADSAQLLFLRRVTEISLKGDWAAEEQSEEFADAWARIMVAGSQDPRAATTRQRFQQTGSEPPVLLEEVTTRFQISSHEDVLVALPKVEEPPPQRVFAFLPVRSVGFRFAIQAPFHLHRSPENLRRRNAVAPAFIKACQANSELAAQAVEFLGTEPADHFWHLVGLGLPIRQSIVEALQNLARLQAVFETYSPSSGFPELPVTTPWHAGCSMDKADRVKGLVLGCALGDAVGLATEFMTAAEAKAAYEPLLRDRKAHGQHPWLRPGDAVQDGHRSKWRAGDWTDDTDQLVLVLRCLLPAVGGESLRPPEPTEFAERLVSWHKVGFPELGDTGGCGMGRSTARVLDEPTFLARPADAARRAWDLLGRSLAPNGALMRSAATGLRGCACAAEDARALAEVTHADPRSTAACVAVAELVAAMLQREDGLISGTGIETMLSQACVSASSRYRGAKLPRIDFGMSEPKYQHPGASAERYLPHEDALGPLPPAVWSCSFCTLENPPDATTCDACGASRPEEGQGTVHAGFGVAWSEQDARSRAYTQGPALKELRAAMRGLEMPVTDASDTLGYVNTCLAAGLATFRRALEAPGRPEERFCQAIHFLTMAAGDADTNAAVAGALLGCAFGAKALPESWLVLLPHRTWLEQIASEAAAAATASRKEASTIFPDGKVNFAAAPASPVWSLKMAQLLNLVAAFCLQTGQVQRCMAIGIPAQSLTADAGRELGIREFGYKELIACISWANGHWLQDLWRAVDRRSAAFTDLFQSLVDNILEACDGTYGYPNDTSYEA</sequence>
<dbReference type="InterPro" id="IPR036443">
    <property type="entry name" value="Znf_RanBP2_sf"/>
</dbReference>
<evidence type="ECO:0000313" key="10">
    <source>
        <dbReference type="Proteomes" id="UP000186817"/>
    </source>
</evidence>
<evidence type="ECO:0000256" key="5">
    <source>
        <dbReference type="PROSITE-ProRule" id="PRU00322"/>
    </source>
</evidence>
<dbReference type="InterPro" id="IPR050792">
    <property type="entry name" value="ADP-ribosylglycohydrolase"/>
</dbReference>
<evidence type="ECO:0000256" key="3">
    <source>
        <dbReference type="ARBA" id="ARBA00022833"/>
    </source>
</evidence>
<keyword evidence="4" id="KW-0460">Magnesium</keyword>
<feature type="coiled-coil region" evidence="6">
    <location>
        <begin position="90"/>
        <end position="121"/>
    </location>
</feature>
<organism evidence="9 10">
    <name type="scientific">Symbiodinium microadriaticum</name>
    <name type="common">Dinoflagellate</name>
    <name type="synonym">Zooxanthella microadriatica</name>
    <dbReference type="NCBI Taxonomy" id="2951"/>
    <lineage>
        <taxon>Eukaryota</taxon>
        <taxon>Sar</taxon>
        <taxon>Alveolata</taxon>
        <taxon>Dinophyceae</taxon>
        <taxon>Suessiales</taxon>
        <taxon>Symbiodiniaceae</taxon>
        <taxon>Symbiodinium</taxon>
    </lineage>
</organism>
<keyword evidence="7" id="KW-0812">Transmembrane</keyword>
<dbReference type="PANTHER" id="PTHR16222:SF28">
    <property type="entry name" value="ADP-RIBOSYLGLYCOHYDROLASE"/>
    <property type="match status" value="1"/>
</dbReference>
<feature type="transmembrane region" description="Helical" evidence="7">
    <location>
        <begin position="6"/>
        <end position="28"/>
    </location>
</feature>
<comment type="cofactor">
    <cofactor evidence="4">
        <name>Mg(2+)</name>
        <dbReference type="ChEBI" id="CHEBI:18420"/>
    </cofactor>
    <text evidence="4">Binds 2 magnesium ions per subunit.</text>
</comment>
<feature type="binding site" evidence="4">
    <location>
        <position position="629"/>
    </location>
    <ligand>
        <name>Mg(2+)</name>
        <dbReference type="ChEBI" id="CHEBI:18420"/>
        <label>1</label>
    </ligand>
</feature>